<keyword evidence="4" id="KW-1185">Reference proteome</keyword>
<dbReference type="Proteomes" id="UP000525987">
    <property type="component" value="Unassembled WGS sequence"/>
</dbReference>
<dbReference type="Gene3D" id="3.40.1620.10">
    <property type="entry name" value="YefM-like domain"/>
    <property type="match status" value="1"/>
</dbReference>
<reference evidence="3 4" key="1">
    <citation type="submission" date="2020-08" db="EMBL/GenBank/DDBJ databases">
        <title>Genomic Encyclopedia of Type Strains, Phase III (KMG-III): the genomes of soil and plant-associated and newly described type strains.</title>
        <authorList>
            <person name="Whitman W."/>
        </authorList>
    </citation>
    <scope>NUCLEOTIDE SEQUENCE [LARGE SCALE GENOMIC DNA]</scope>
    <source>
        <strain evidence="3 4">CECT 5995</strain>
    </source>
</reference>
<dbReference type="InterPro" id="IPR006442">
    <property type="entry name" value="Antitoxin_Phd/YefM"/>
</dbReference>
<accession>A0A7W5BWM0</accession>
<evidence type="ECO:0000256" key="1">
    <source>
        <dbReference type="ARBA" id="ARBA00009981"/>
    </source>
</evidence>
<gene>
    <name evidence="3" type="ORF">FHR96_001362</name>
</gene>
<dbReference type="PANTHER" id="PTHR33713:SF6">
    <property type="entry name" value="ANTITOXIN YEFM"/>
    <property type="match status" value="1"/>
</dbReference>
<dbReference type="PANTHER" id="PTHR33713">
    <property type="entry name" value="ANTITOXIN YAFN-RELATED"/>
    <property type="match status" value="1"/>
</dbReference>
<sequence>MDLEVITLAKARDRLKRLCEAVCERHRPIVITRRNGRHAVLMSLENYHRLTGETTPSADHLDNLYIDLEREQDA</sequence>
<evidence type="ECO:0000313" key="3">
    <source>
        <dbReference type="EMBL" id="MBB3140500.1"/>
    </source>
</evidence>
<dbReference type="InterPro" id="IPR051405">
    <property type="entry name" value="phD/YefM_antitoxin"/>
</dbReference>
<dbReference type="AlphaFoldDB" id="A0A7W5BWM0"/>
<evidence type="ECO:0000313" key="4">
    <source>
        <dbReference type="Proteomes" id="UP000525987"/>
    </source>
</evidence>
<organism evidence="3 4">
    <name type="scientific">Halomonas organivorans</name>
    <dbReference type="NCBI Taxonomy" id="257772"/>
    <lineage>
        <taxon>Bacteria</taxon>
        <taxon>Pseudomonadati</taxon>
        <taxon>Pseudomonadota</taxon>
        <taxon>Gammaproteobacteria</taxon>
        <taxon>Oceanospirillales</taxon>
        <taxon>Halomonadaceae</taxon>
        <taxon>Halomonas</taxon>
    </lineage>
</organism>
<protein>
    <recommendedName>
        <fullName evidence="2">Antitoxin</fullName>
    </recommendedName>
</protein>
<dbReference type="EMBL" id="JACHXM010000004">
    <property type="protein sequence ID" value="MBB3140500.1"/>
    <property type="molecule type" value="Genomic_DNA"/>
</dbReference>
<comment type="function">
    <text evidence="2">Antitoxin component of a type II toxin-antitoxin (TA) system.</text>
</comment>
<evidence type="ECO:0000256" key="2">
    <source>
        <dbReference type="RuleBase" id="RU362080"/>
    </source>
</evidence>
<comment type="caution">
    <text evidence="3">The sequence shown here is derived from an EMBL/GenBank/DDBJ whole genome shotgun (WGS) entry which is preliminary data.</text>
</comment>
<dbReference type="InterPro" id="IPR036165">
    <property type="entry name" value="YefM-like_sf"/>
</dbReference>
<comment type="similarity">
    <text evidence="1 2">Belongs to the phD/YefM antitoxin family.</text>
</comment>
<dbReference type="NCBIfam" id="TIGR01552">
    <property type="entry name" value="phd_fam"/>
    <property type="match status" value="1"/>
</dbReference>
<dbReference type="SUPFAM" id="SSF143120">
    <property type="entry name" value="YefM-like"/>
    <property type="match status" value="1"/>
</dbReference>
<dbReference type="Pfam" id="PF02604">
    <property type="entry name" value="PhdYeFM_antitox"/>
    <property type="match status" value="1"/>
</dbReference>
<name>A0A7W5BWM0_9GAMM</name>
<dbReference type="RefSeq" id="WP_183386885.1">
    <property type="nucleotide sequence ID" value="NZ_JACHXM010000004.1"/>
</dbReference>
<proteinExistence type="inferred from homology"/>